<dbReference type="EMBL" id="AMQM01005067">
    <property type="status" value="NOT_ANNOTATED_CDS"/>
    <property type="molecule type" value="Genomic_DNA"/>
</dbReference>
<proteinExistence type="predicted"/>
<evidence type="ECO:0000256" key="4">
    <source>
        <dbReference type="ARBA" id="ARBA00022691"/>
    </source>
</evidence>
<dbReference type="RefSeq" id="XP_009020541.1">
    <property type="nucleotide sequence ID" value="XM_009022293.1"/>
</dbReference>
<dbReference type="InterPro" id="IPR007728">
    <property type="entry name" value="Pre-SET_dom"/>
</dbReference>
<comment type="subcellular location">
    <subcellularLocation>
        <location evidence="1">Chromosome</location>
    </subcellularLocation>
</comment>
<dbReference type="SMART" id="SM00317">
    <property type="entry name" value="SET"/>
    <property type="match status" value="1"/>
</dbReference>
<dbReference type="SMART" id="SM00468">
    <property type="entry name" value="PreSET"/>
    <property type="match status" value="1"/>
</dbReference>
<dbReference type="GO" id="GO:0002039">
    <property type="term" value="F:p53 binding"/>
    <property type="evidence" value="ECO:0007669"/>
    <property type="project" value="InterPro"/>
</dbReference>
<dbReference type="GO" id="GO:0005634">
    <property type="term" value="C:nucleus"/>
    <property type="evidence" value="ECO:0007669"/>
    <property type="project" value="InterPro"/>
</dbReference>
<dbReference type="GO" id="GO:0008270">
    <property type="term" value="F:zinc ion binding"/>
    <property type="evidence" value="ECO:0007669"/>
    <property type="project" value="InterPro"/>
</dbReference>
<dbReference type="OrthoDB" id="616263at2759"/>
<evidence type="ECO:0000256" key="1">
    <source>
        <dbReference type="ARBA" id="ARBA00004286"/>
    </source>
</evidence>
<dbReference type="HOGENOM" id="CLU_020840_3_3_1"/>
<dbReference type="Gene3D" id="2.170.270.10">
    <property type="entry name" value="SET domain"/>
    <property type="match status" value="1"/>
</dbReference>
<reference evidence="8" key="3">
    <citation type="submission" date="2015-06" db="UniProtKB">
        <authorList>
            <consortium name="EnsemblMetazoa"/>
        </authorList>
    </citation>
    <scope>IDENTIFICATION</scope>
</reference>
<dbReference type="PROSITE" id="PS50280">
    <property type="entry name" value="SET"/>
    <property type="match status" value="1"/>
</dbReference>
<dbReference type="InParanoid" id="T1G4M1"/>
<keyword evidence="9" id="KW-1185">Reference proteome</keyword>
<name>T1G4M1_HELRO</name>
<keyword evidence="4" id="KW-0949">S-adenosyl-L-methionine</keyword>
<evidence type="ECO:0000313" key="7">
    <source>
        <dbReference type="EMBL" id="ESO01305.1"/>
    </source>
</evidence>
<reference evidence="7 9" key="2">
    <citation type="journal article" date="2013" name="Nature">
        <title>Insights into bilaterian evolution from three spiralian genomes.</title>
        <authorList>
            <person name="Simakov O."/>
            <person name="Marletaz F."/>
            <person name="Cho S.J."/>
            <person name="Edsinger-Gonzales E."/>
            <person name="Havlak P."/>
            <person name="Hellsten U."/>
            <person name="Kuo D.H."/>
            <person name="Larsson T."/>
            <person name="Lv J."/>
            <person name="Arendt D."/>
            <person name="Savage R."/>
            <person name="Osoegawa K."/>
            <person name="de Jong P."/>
            <person name="Grimwood J."/>
            <person name="Chapman J.A."/>
            <person name="Shapiro H."/>
            <person name="Aerts A."/>
            <person name="Otillar R.P."/>
            <person name="Terry A.Y."/>
            <person name="Boore J.L."/>
            <person name="Grigoriev I.V."/>
            <person name="Lindberg D.R."/>
            <person name="Seaver E.C."/>
            <person name="Weisblat D.A."/>
            <person name="Putnam N.H."/>
            <person name="Rokhsar D.S."/>
        </authorList>
    </citation>
    <scope>NUCLEOTIDE SEQUENCE</scope>
</reference>
<dbReference type="SUPFAM" id="SSF82199">
    <property type="entry name" value="SET domain"/>
    <property type="match status" value="1"/>
</dbReference>
<organism evidence="8 9">
    <name type="scientific">Helobdella robusta</name>
    <name type="common">Californian leech</name>
    <dbReference type="NCBI Taxonomy" id="6412"/>
    <lineage>
        <taxon>Eukaryota</taxon>
        <taxon>Metazoa</taxon>
        <taxon>Spiralia</taxon>
        <taxon>Lophotrochozoa</taxon>
        <taxon>Annelida</taxon>
        <taxon>Clitellata</taxon>
        <taxon>Hirudinea</taxon>
        <taxon>Rhynchobdellida</taxon>
        <taxon>Glossiphoniidae</taxon>
        <taxon>Helobdella</taxon>
    </lineage>
</organism>
<keyword evidence="3" id="KW-0489">Methyltransferase</keyword>
<dbReference type="Proteomes" id="UP000015101">
    <property type="component" value="Unassembled WGS sequence"/>
</dbReference>
<dbReference type="InterPro" id="IPR046341">
    <property type="entry name" value="SET_dom_sf"/>
</dbReference>
<dbReference type="eggNOG" id="KOG1082">
    <property type="taxonomic scope" value="Eukaryota"/>
</dbReference>
<dbReference type="AlphaFoldDB" id="T1G4M1"/>
<dbReference type="PANTHER" id="PTHR46307">
    <property type="entry name" value="G9A, ISOFORM B"/>
    <property type="match status" value="1"/>
</dbReference>
<evidence type="ECO:0000259" key="5">
    <source>
        <dbReference type="PROSITE" id="PS50280"/>
    </source>
</evidence>
<dbReference type="CTD" id="20216019"/>
<feature type="domain" description="SET" evidence="5">
    <location>
        <begin position="116"/>
        <end position="233"/>
    </location>
</feature>
<reference evidence="9" key="1">
    <citation type="submission" date="2012-12" db="EMBL/GenBank/DDBJ databases">
        <authorList>
            <person name="Hellsten U."/>
            <person name="Grimwood J."/>
            <person name="Chapman J.A."/>
            <person name="Shapiro H."/>
            <person name="Aerts A."/>
            <person name="Otillar R.P."/>
            <person name="Terry A.Y."/>
            <person name="Boore J.L."/>
            <person name="Simakov O."/>
            <person name="Marletaz F."/>
            <person name="Cho S.-J."/>
            <person name="Edsinger-Gonzales E."/>
            <person name="Havlak P."/>
            <person name="Kuo D.-H."/>
            <person name="Larsson T."/>
            <person name="Lv J."/>
            <person name="Arendt D."/>
            <person name="Savage R."/>
            <person name="Osoegawa K."/>
            <person name="de Jong P."/>
            <person name="Lindberg D.R."/>
            <person name="Seaver E.C."/>
            <person name="Weisblat D.A."/>
            <person name="Putnam N.H."/>
            <person name="Grigoriev I.V."/>
            <person name="Rokhsar D.S."/>
        </authorList>
    </citation>
    <scope>NUCLEOTIDE SEQUENCE</scope>
</reference>
<dbReference type="OMA" id="VWMALNT"/>
<dbReference type="InterPro" id="IPR043550">
    <property type="entry name" value="EHMT1/EHMT2"/>
</dbReference>
<accession>T1G4M1</accession>
<evidence type="ECO:0000313" key="8">
    <source>
        <dbReference type="EnsemblMetazoa" id="HelroP82032"/>
    </source>
</evidence>
<dbReference type="GO" id="GO:0005694">
    <property type="term" value="C:chromosome"/>
    <property type="evidence" value="ECO:0007669"/>
    <property type="project" value="UniProtKB-SubCell"/>
</dbReference>
<keyword evidence="3" id="KW-0808">Transferase</keyword>
<feature type="domain" description="Pre-SET" evidence="6">
    <location>
        <begin position="49"/>
        <end position="113"/>
    </location>
</feature>
<gene>
    <name evidence="8" type="primary">20216019</name>
    <name evidence="7" type="ORF">HELRODRAFT_82032</name>
</gene>
<dbReference type="GO" id="GO:0042054">
    <property type="term" value="F:histone methyltransferase activity"/>
    <property type="evidence" value="ECO:0007669"/>
    <property type="project" value="InterPro"/>
</dbReference>
<dbReference type="KEGG" id="hro:HELRODRAFT_82032"/>
<evidence type="ECO:0000313" key="9">
    <source>
        <dbReference type="Proteomes" id="UP000015101"/>
    </source>
</evidence>
<dbReference type="PROSITE" id="PS50867">
    <property type="entry name" value="PRE_SET"/>
    <property type="match status" value="1"/>
</dbReference>
<dbReference type="GeneID" id="20216019"/>
<dbReference type="PANTHER" id="PTHR46307:SF4">
    <property type="entry name" value="G9A, ISOFORM B"/>
    <property type="match status" value="1"/>
</dbReference>
<evidence type="ECO:0008006" key="10">
    <source>
        <dbReference type="Google" id="ProtNLM"/>
    </source>
</evidence>
<evidence type="ECO:0000259" key="6">
    <source>
        <dbReference type="PROSITE" id="PS50867"/>
    </source>
</evidence>
<dbReference type="FunCoup" id="T1G4M1">
    <property type="interactions" value="168"/>
</dbReference>
<dbReference type="GO" id="GO:0016279">
    <property type="term" value="F:protein-lysine N-methyltransferase activity"/>
    <property type="evidence" value="ECO:0007669"/>
    <property type="project" value="InterPro"/>
</dbReference>
<protein>
    <recommendedName>
        <fullName evidence="10">SET domain-containing protein</fullName>
    </recommendedName>
</protein>
<dbReference type="STRING" id="6412.T1G4M1"/>
<sequence>RDISKGRELRPIMVINHVDDEVLPNDFIYISGYVETSPINVNKLVTSLKHCKCSDNCTSSSACSCSRASCKRWYDNSGRLTEDFNYLDPPLIYECNILCICDSSCHNRVIQSGTINYLQVFRTNGRGWGCRTLKNISKGTFVCEYAGELITDEEANRREDDSYLFDLDTQDEETYCIDASKFGNVSRFINHLCEPNVKPVKVFVDHHDLRFPRICFFASKDIKAFDELGFDYGYKFWSIKWKQFTCTCGSRNCKYSTDTILQTIEEYSNASPSSASLSQNVLDDVRDH</sequence>
<keyword evidence="2" id="KW-0158">Chromosome</keyword>
<dbReference type="GO" id="GO:0032259">
    <property type="term" value="P:methylation"/>
    <property type="evidence" value="ECO:0007669"/>
    <property type="project" value="UniProtKB-KW"/>
</dbReference>
<dbReference type="Pfam" id="PF00856">
    <property type="entry name" value="SET"/>
    <property type="match status" value="1"/>
</dbReference>
<dbReference type="EnsemblMetazoa" id="HelroT82032">
    <property type="protein sequence ID" value="HelroP82032"/>
    <property type="gene ID" value="HelroG82032"/>
</dbReference>
<dbReference type="EMBL" id="KB096785">
    <property type="protein sequence ID" value="ESO01305.1"/>
    <property type="molecule type" value="Genomic_DNA"/>
</dbReference>
<evidence type="ECO:0000256" key="2">
    <source>
        <dbReference type="ARBA" id="ARBA00022454"/>
    </source>
</evidence>
<dbReference type="InterPro" id="IPR001214">
    <property type="entry name" value="SET_dom"/>
</dbReference>
<evidence type="ECO:0000256" key="3">
    <source>
        <dbReference type="ARBA" id="ARBA00022603"/>
    </source>
</evidence>
<dbReference type="Pfam" id="PF05033">
    <property type="entry name" value="Pre-SET"/>
    <property type="match status" value="1"/>
</dbReference>